<accession>A0A2G5V266</accession>
<keyword evidence="4" id="KW-1185">Reference proteome</keyword>
<feature type="region of interest" description="Disordered" evidence="1">
    <location>
        <begin position="22"/>
        <end position="78"/>
    </location>
</feature>
<gene>
    <name evidence="3" type="primary">Cni-msrp-7</name>
    <name evidence="3" type="synonym">Cni-R06F6.7</name>
    <name evidence="3" type="synonym">Cnig_chr_II.g5743</name>
    <name evidence="3" type="ORF">B9Z55_005743</name>
</gene>
<proteinExistence type="predicted"/>
<evidence type="ECO:0000313" key="4">
    <source>
        <dbReference type="Proteomes" id="UP000230233"/>
    </source>
</evidence>
<organism evidence="3 4">
    <name type="scientific">Caenorhabditis nigoni</name>
    <dbReference type="NCBI Taxonomy" id="1611254"/>
    <lineage>
        <taxon>Eukaryota</taxon>
        <taxon>Metazoa</taxon>
        <taxon>Ecdysozoa</taxon>
        <taxon>Nematoda</taxon>
        <taxon>Chromadorea</taxon>
        <taxon>Rhabditida</taxon>
        <taxon>Rhabditina</taxon>
        <taxon>Rhabditomorpha</taxon>
        <taxon>Rhabditoidea</taxon>
        <taxon>Rhabditidae</taxon>
        <taxon>Peloderinae</taxon>
        <taxon>Caenorhabditis</taxon>
    </lineage>
</organism>
<comment type="caution">
    <text evidence="3">The sequence shown here is derived from an EMBL/GenBank/DDBJ whole genome shotgun (WGS) entry which is preliminary data.</text>
</comment>
<feature type="signal peptide" evidence="2">
    <location>
        <begin position="1"/>
        <end position="20"/>
    </location>
</feature>
<dbReference type="EMBL" id="PDUG01000002">
    <property type="protein sequence ID" value="PIC45864.1"/>
    <property type="molecule type" value="Genomic_DNA"/>
</dbReference>
<evidence type="ECO:0000256" key="2">
    <source>
        <dbReference type="SAM" id="SignalP"/>
    </source>
</evidence>
<keyword evidence="2" id="KW-0732">Signal</keyword>
<reference evidence="4" key="1">
    <citation type="submission" date="2017-10" db="EMBL/GenBank/DDBJ databases">
        <title>Rapid genome shrinkage in a self-fertile nematode reveals novel sperm competition proteins.</title>
        <authorList>
            <person name="Yin D."/>
            <person name="Schwarz E.M."/>
            <person name="Thomas C.G."/>
            <person name="Felde R.L."/>
            <person name="Korf I.F."/>
            <person name="Cutter A.D."/>
            <person name="Schartner C.M."/>
            <person name="Ralston E.J."/>
            <person name="Meyer B.J."/>
            <person name="Haag E.S."/>
        </authorList>
    </citation>
    <scope>NUCLEOTIDE SEQUENCE [LARGE SCALE GENOMIC DNA]</scope>
    <source>
        <strain evidence="4">JU1422</strain>
    </source>
</reference>
<name>A0A2G5V266_9PELO</name>
<sequence>MRSWIPLLFIFAILAIAANAESSSESSSDSSEEVKGSGEAPANLPSLEVLMVDPASSDVLPGPGDNRKKRGLPSYYDIRKKRNLPSAYDIRK</sequence>
<dbReference type="Proteomes" id="UP000230233">
    <property type="component" value="Chromosome II"/>
</dbReference>
<evidence type="ECO:0000256" key="1">
    <source>
        <dbReference type="SAM" id="MobiDB-lite"/>
    </source>
</evidence>
<evidence type="ECO:0000313" key="3">
    <source>
        <dbReference type="EMBL" id="PIC45864.1"/>
    </source>
</evidence>
<protein>
    <submittedName>
        <fullName evidence="3">Uncharacterized protein</fullName>
    </submittedName>
</protein>
<dbReference type="STRING" id="1611254.A0A2G5V266"/>
<dbReference type="OrthoDB" id="5871135at2759"/>
<feature type="chain" id="PRO_5013882404" evidence="2">
    <location>
        <begin position="21"/>
        <end position="92"/>
    </location>
</feature>
<dbReference type="AlphaFoldDB" id="A0A2G5V266"/>